<dbReference type="Pfam" id="PF13307">
    <property type="entry name" value="Helicase_C_2"/>
    <property type="match status" value="1"/>
</dbReference>
<dbReference type="InterPro" id="IPR045028">
    <property type="entry name" value="DinG/Rad3-like"/>
</dbReference>
<dbReference type="InterPro" id="IPR027417">
    <property type="entry name" value="P-loop_NTPase"/>
</dbReference>
<dbReference type="Gene3D" id="1.10.275.30">
    <property type="match status" value="1"/>
</dbReference>
<keyword evidence="2" id="KW-0479">Metal-binding</keyword>
<evidence type="ECO:0000256" key="6">
    <source>
        <dbReference type="ARBA" id="ARBA00022806"/>
    </source>
</evidence>
<evidence type="ECO:0000256" key="14">
    <source>
        <dbReference type="SAM" id="MobiDB-lite"/>
    </source>
</evidence>
<keyword evidence="12" id="KW-0413">Isomerase</keyword>
<keyword evidence="9" id="KW-0411">Iron-sulfur</keyword>
<dbReference type="SMART" id="SM00491">
    <property type="entry name" value="HELICc2"/>
    <property type="match status" value="1"/>
</dbReference>
<reference evidence="17" key="1">
    <citation type="submission" date="2017-05" db="EMBL/GenBank/DDBJ databases">
        <authorList>
            <person name="Sung H."/>
        </authorList>
    </citation>
    <scope>NUCLEOTIDE SEQUENCE [LARGE SCALE GENOMIC DNA]</scope>
    <source>
        <strain evidence="17">AMac2203</strain>
    </source>
</reference>
<dbReference type="GO" id="GO:0006281">
    <property type="term" value="P:DNA repair"/>
    <property type="evidence" value="ECO:0007669"/>
    <property type="project" value="UniProtKB-KW"/>
</dbReference>
<sequence>MNTVAVRSLCEFSARAGSLSQGYTPSPTSAQGIAGHKKVQARRPAPYQAEYLLTGECLGMSLRGRADGYVSHEDAGAASPRLALLEEIKTHRADSSRIRASQRQLHWAQLKVYGALLCQRDALSEVRLRLVYYNIDNDQETPLEECWSGADLTAFLCQLCQRYQDWHQQEQQHRKKRDQALMTLAFPFAKFRPYQRELSEAVYKAISRGHSLQLEAPTGIGKTLGVAYPALMAMPRYQLDRLFLLSARTTGRQLMLDSLSQLKGAAQAPIPVRILELTARDKACVHPHLACDGESCPLAEGFFDRLAPAREAAANHYWLDQGAINHIAAQHQLCPYYLAQEMARWCDVVVGDVNHYFDQQALLFGLSQQNNWHSVPLIDEAHNLIERARAMYSATLNQAHFKAARRAAPGELKKVFTQLERAWTRLLTTHGTSGQLDTVPSALNGALQRLITELLDYVSTTSATSDHAQLHSLLFDAMAFLKLAEQFGEHSLCTLAITERTLGKKVRRCASLAIQNLIPADFLAPRFKHAHAAILFSATLSPARYYHDLLGLPETTCGQVIASPFSARQLNVKLTRLSTRLNDRVASLSVISQRLSQQYQQQPGNYLVYVSSFAYLQQLHDYLHHHATYLPCIAQTPGMNEAERLAFIEQFRRQQGLVGLAVLGGAFGEGIDLPGEQLIGVFIATLGLPPFDDYHRQLAQRLQARFTDGYAYTYLYPGLRKVVQAAGRLIRSPEDSGVIELLDARFAHPDIARLLPNWWPAPTLIQPS</sequence>
<feature type="region of interest" description="Disordered" evidence="14">
    <location>
        <begin position="20"/>
        <end position="39"/>
    </location>
</feature>
<evidence type="ECO:0000256" key="3">
    <source>
        <dbReference type="ARBA" id="ARBA00022741"/>
    </source>
</evidence>
<dbReference type="OrthoDB" id="9765586at2"/>
<gene>
    <name evidence="16" type="ORF">CBP12_06815</name>
</gene>
<dbReference type="PANTHER" id="PTHR11472">
    <property type="entry name" value="DNA REPAIR DEAD HELICASE RAD3/XP-D SUBFAMILY MEMBER"/>
    <property type="match status" value="1"/>
</dbReference>
<keyword evidence="11" id="KW-0234">DNA repair</keyword>
<dbReference type="InterPro" id="IPR006554">
    <property type="entry name" value="Helicase-like_DEXD_c2"/>
</dbReference>
<dbReference type="GO" id="GO:0046872">
    <property type="term" value="F:metal ion binding"/>
    <property type="evidence" value="ECO:0007669"/>
    <property type="project" value="UniProtKB-KW"/>
</dbReference>
<dbReference type="Proteomes" id="UP000243793">
    <property type="component" value="Chromosome"/>
</dbReference>
<dbReference type="GO" id="GO:0005524">
    <property type="term" value="F:ATP binding"/>
    <property type="evidence" value="ECO:0007669"/>
    <property type="project" value="UniProtKB-KW"/>
</dbReference>
<dbReference type="SUPFAM" id="SSF52540">
    <property type="entry name" value="P-loop containing nucleoside triphosphate hydrolases"/>
    <property type="match status" value="1"/>
</dbReference>
<keyword evidence="8" id="KW-0408">Iron</keyword>
<evidence type="ECO:0000256" key="4">
    <source>
        <dbReference type="ARBA" id="ARBA00022763"/>
    </source>
</evidence>
<organism evidence="16 17">
    <name type="scientific">Oceanisphaera avium</name>
    <dbReference type="NCBI Taxonomy" id="1903694"/>
    <lineage>
        <taxon>Bacteria</taxon>
        <taxon>Pseudomonadati</taxon>
        <taxon>Pseudomonadota</taxon>
        <taxon>Gammaproteobacteria</taxon>
        <taxon>Aeromonadales</taxon>
        <taxon>Aeromonadaceae</taxon>
        <taxon>Oceanisphaera</taxon>
    </lineage>
</organism>
<protein>
    <recommendedName>
        <fullName evidence="15">Helicase ATP-binding domain-containing protein</fullName>
    </recommendedName>
</protein>
<dbReference type="GO" id="GO:0051539">
    <property type="term" value="F:4 iron, 4 sulfur cluster binding"/>
    <property type="evidence" value="ECO:0007669"/>
    <property type="project" value="UniProtKB-KW"/>
</dbReference>
<proteinExistence type="inferred from homology"/>
<dbReference type="AlphaFoldDB" id="A0A1Y0CXB0"/>
<keyword evidence="5" id="KW-0378">Hydrolase</keyword>
<evidence type="ECO:0000256" key="1">
    <source>
        <dbReference type="ARBA" id="ARBA00022485"/>
    </source>
</evidence>
<evidence type="ECO:0000256" key="5">
    <source>
        <dbReference type="ARBA" id="ARBA00022801"/>
    </source>
</evidence>
<dbReference type="InterPro" id="IPR014013">
    <property type="entry name" value="Helic_SF1/SF2_ATP-bd_DinG/Rad3"/>
</dbReference>
<keyword evidence="10" id="KW-0238">DNA-binding</keyword>
<comment type="similarity">
    <text evidence="13">Belongs to the helicase family. DinG subfamily.</text>
</comment>
<evidence type="ECO:0000313" key="17">
    <source>
        <dbReference type="Proteomes" id="UP000243793"/>
    </source>
</evidence>
<dbReference type="EMBL" id="CP021376">
    <property type="protein sequence ID" value="ART79898.1"/>
    <property type="molecule type" value="Genomic_DNA"/>
</dbReference>
<dbReference type="Gene3D" id="3.40.50.300">
    <property type="entry name" value="P-loop containing nucleotide triphosphate hydrolases"/>
    <property type="match status" value="2"/>
</dbReference>
<dbReference type="GO" id="GO:0003678">
    <property type="term" value="F:DNA helicase activity"/>
    <property type="evidence" value="ECO:0007669"/>
    <property type="project" value="InterPro"/>
</dbReference>
<accession>A0A1Y0CXB0</accession>
<keyword evidence="4" id="KW-0227">DNA damage</keyword>
<dbReference type="SMART" id="SM00488">
    <property type="entry name" value="DEXDc2"/>
    <property type="match status" value="1"/>
</dbReference>
<evidence type="ECO:0000256" key="10">
    <source>
        <dbReference type="ARBA" id="ARBA00023125"/>
    </source>
</evidence>
<feature type="domain" description="Helicase ATP-binding" evidence="15">
    <location>
        <begin position="181"/>
        <end position="438"/>
    </location>
</feature>
<dbReference type="GO" id="GO:0003677">
    <property type="term" value="F:DNA binding"/>
    <property type="evidence" value="ECO:0007669"/>
    <property type="project" value="UniProtKB-KW"/>
</dbReference>
<dbReference type="InterPro" id="IPR010614">
    <property type="entry name" value="RAD3-like_helicase_DEAD"/>
</dbReference>
<evidence type="ECO:0000256" key="9">
    <source>
        <dbReference type="ARBA" id="ARBA00023014"/>
    </source>
</evidence>
<evidence type="ECO:0000256" key="8">
    <source>
        <dbReference type="ARBA" id="ARBA00023004"/>
    </source>
</evidence>
<keyword evidence="1" id="KW-0004">4Fe-4S</keyword>
<name>A0A1Y0CXB0_9GAMM</name>
<evidence type="ECO:0000259" key="15">
    <source>
        <dbReference type="PROSITE" id="PS51193"/>
    </source>
</evidence>
<keyword evidence="3" id="KW-0547">Nucleotide-binding</keyword>
<evidence type="ECO:0000313" key="16">
    <source>
        <dbReference type="EMBL" id="ART79898.1"/>
    </source>
</evidence>
<evidence type="ECO:0000256" key="13">
    <source>
        <dbReference type="ARBA" id="ARBA00038058"/>
    </source>
</evidence>
<keyword evidence="6" id="KW-0347">Helicase</keyword>
<dbReference type="KEGG" id="ocm:CBP12_06815"/>
<evidence type="ECO:0000256" key="12">
    <source>
        <dbReference type="ARBA" id="ARBA00023235"/>
    </source>
</evidence>
<dbReference type="PROSITE" id="PS51193">
    <property type="entry name" value="HELICASE_ATP_BIND_2"/>
    <property type="match status" value="1"/>
</dbReference>
<dbReference type="PANTHER" id="PTHR11472:SF34">
    <property type="entry name" value="REGULATOR OF TELOMERE ELONGATION HELICASE 1"/>
    <property type="match status" value="1"/>
</dbReference>
<evidence type="ECO:0000256" key="11">
    <source>
        <dbReference type="ARBA" id="ARBA00023204"/>
    </source>
</evidence>
<evidence type="ECO:0000256" key="7">
    <source>
        <dbReference type="ARBA" id="ARBA00022840"/>
    </source>
</evidence>
<dbReference type="GO" id="GO:0016818">
    <property type="term" value="F:hydrolase activity, acting on acid anhydrides, in phosphorus-containing anhydrides"/>
    <property type="evidence" value="ECO:0007669"/>
    <property type="project" value="InterPro"/>
</dbReference>
<dbReference type="Pfam" id="PF06733">
    <property type="entry name" value="DEAD_2"/>
    <property type="match status" value="1"/>
</dbReference>
<keyword evidence="7" id="KW-0067">ATP-binding</keyword>
<evidence type="ECO:0000256" key="2">
    <source>
        <dbReference type="ARBA" id="ARBA00022723"/>
    </source>
</evidence>
<feature type="compositionally biased region" description="Polar residues" evidence="14">
    <location>
        <begin position="20"/>
        <end position="31"/>
    </location>
</feature>
<keyword evidence="17" id="KW-1185">Reference proteome</keyword>
<dbReference type="InterPro" id="IPR006555">
    <property type="entry name" value="ATP-dep_Helicase_C"/>
</dbReference>